<organism evidence="3 4">
    <name type="scientific">Wallemia hederae</name>
    <dbReference type="NCBI Taxonomy" id="1540922"/>
    <lineage>
        <taxon>Eukaryota</taxon>
        <taxon>Fungi</taxon>
        <taxon>Dikarya</taxon>
        <taxon>Basidiomycota</taxon>
        <taxon>Wallemiomycotina</taxon>
        <taxon>Wallemiomycetes</taxon>
        <taxon>Wallemiales</taxon>
        <taxon>Wallemiaceae</taxon>
        <taxon>Wallemia</taxon>
    </lineage>
</organism>
<feature type="compositionally biased region" description="Low complexity" evidence="1">
    <location>
        <begin position="503"/>
        <end position="522"/>
    </location>
</feature>
<feature type="compositionally biased region" description="Polar residues" evidence="1">
    <location>
        <begin position="856"/>
        <end position="891"/>
    </location>
</feature>
<dbReference type="AlphaFoldDB" id="A0A4T0FR76"/>
<feature type="region of interest" description="Disordered" evidence="1">
    <location>
        <begin position="30"/>
        <end position="49"/>
    </location>
</feature>
<feature type="region of interest" description="Disordered" evidence="1">
    <location>
        <begin position="657"/>
        <end position="702"/>
    </location>
</feature>
<protein>
    <recommendedName>
        <fullName evidence="2">Skg3/CAF120-like PH-like domain-containing protein</fullName>
    </recommendedName>
</protein>
<feature type="region of interest" description="Disordered" evidence="1">
    <location>
        <begin position="271"/>
        <end position="292"/>
    </location>
</feature>
<gene>
    <name evidence="3" type="ORF">E3P99_01571</name>
</gene>
<feature type="compositionally biased region" description="Polar residues" evidence="1">
    <location>
        <begin position="275"/>
        <end position="292"/>
    </location>
</feature>
<feature type="compositionally biased region" description="Polar residues" evidence="1">
    <location>
        <begin position="475"/>
        <end position="494"/>
    </location>
</feature>
<name>A0A4T0FR76_9BASI</name>
<feature type="compositionally biased region" description="Low complexity" evidence="1">
    <location>
        <begin position="991"/>
        <end position="1041"/>
    </location>
</feature>
<accession>A0A4T0FR76</accession>
<feature type="domain" description="Skg3/CAF120-like PH-like" evidence="2">
    <location>
        <begin position="233"/>
        <end position="422"/>
    </location>
</feature>
<feature type="compositionally biased region" description="Polar residues" evidence="1">
    <location>
        <begin position="901"/>
        <end position="913"/>
    </location>
</feature>
<feature type="region of interest" description="Disordered" evidence="1">
    <location>
        <begin position="775"/>
        <end position="933"/>
    </location>
</feature>
<comment type="caution">
    <text evidence="3">The sequence shown here is derived from an EMBL/GenBank/DDBJ whole genome shotgun (WGS) entry which is preliminary data.</text>
</comment>
<feature type="compositionally biased region" description="Polar residues" evidence="1">
    <location>
        <begin position="561"/>
        <end position="571"/>
    </location>
</feature>
<dbReference type="Proteomes" id="UP000310189">
    <property type="component" value="Unassembled WGS sequence"/>
</dbReference>
<reference evidence="3 4" key="1">
    <citation type="submission" date="2019-03" db="EMBL/GenBank/DDBJ databases">
        <title>Sequencing 23 genomes of Wallemia ichthyophaga.</title>
        <authorList>
            <person name="Gostincar C."/>
        </authorList>
    </citation>
    <scope>NUCLEOTIDE SEQUENCE [LARGE SCALE GENOMIC DNA]</scope>
    <source>
        <strain evidence="3 4">EXF-5753</strain>
    </source>
</reference>
<feature type="compositionally biased region" description="Low complexity" evidence="1">
    <location>
        <begin position="530"/>
        <end position="540"/>
    </location>
</feature>
<evidence type="ECO:0000256" key="1">
    <source>
        <dbReference type="SAM" id="MobiDB-lite"/>
    </source>
</evidence>
<dbReference type="EMBL" id="SPNW01000019">
    <property type="protein sequence ID" value="TIA90435.1"/>
    <property type="molecule type" value="Genomic_DNA"/>
</dbReference>
<feature type="compositionally biased region" description="Polar residues" evidence="1">
    <location>
        <begin position="682"/>
        <end position="694"/>
    </location>
</feature>
<evidence type="ECO:0000313" key="4">
    <source>
        <dbReference type="Proteomes" id="UP000310189"/>
    </source>
</evidence>
<sequence>MEKPKRFSLMPAKSPSADTLDTHHRRVASADAEPNGSFGSHLDVESRNAPSGELQPLLTLVHAHSRKVYFSGYLAQRTVKSADGKPLKSGDSRSELQGVYVKLIGNVLNVWIRRDMEEAAATGGAVPPKYINIADGYAEIVGSILVSVPPPEYQRTVDHVFTLNYAGLNKQEYVAGDEQTLHRVVTAIRLSAWEKKRLEELYTGHLLRILQKSNLPGNSGRQPFIEPRSPLAKGKMEGWVKVRFGGTAKWQRYWLVLTNYRPSERKRSFFGGGSSTINTTARTNPSTLPVNSFPTPPNQSAIASFYTQKNPKSSTKPIYTLTLATQAYAIFPERTELISHSGLMKVEGIMQNNNESSTMAQIAGLREDGWCLMMPDLSEKMSSNSAWSEMVKWLVGIHDCFNLYGRPQAYSFDPRDPKSLFFSYPIGPQRTRLFLDLDLAAHADVYESRSWAIRANLLGILRERMLPPASKKQHSSSGTLRSRMSGETASNRPLSLQPGGLQSSPSRLISPPSIPSTINRSPLLGERNVSAQSAQTAQTAHSGRNTADERARDSEDGTLYAENQSYRSYKSNNNPNNGNLHIDTSSPSLPPIAPLDAIGEHVVSGTGSDRDDGETAADMHNVGSKSTNATVTQAEPSTQTHAQTFEEGLDQRWGEVRDKHDNHDNHESSVRSPLSSLSGSLQTPGSVATGSVEEQTARAAQELRRKLSLGSTNEGHAPAQSRQSVNSAAFDQHVIPYPVSTPYSEEVPSVQSIQSAHNEGSIASKYSQNTYNDYAQSSEYETEEEERGGERGASDQYLTQPPHDASYDNDRTPHVPTRPPPLLAHAAVPAAPAPKPASLQAGSPVSPTGLSEGVARSNTSYSSPRSLNHSASRSSAGHTRSLSQTTNNVLQSPLGREGSVYSPQSHAHAQAQMSPAHGMAPPPQPMPGVMPQMGMQMPMGMMPGMPGMSGMSGAPGAPPMDPSMMGNQAAFFQAMMAAQQAFQQSMWQFHTQSQSQTQTQGSPSQSNNAAMSPSQNMMGQMPMSPQSQYSQYSQMSPQSPYAHFSPSPQTNHQLSPATNGPHSQSYQSFYTHSPQN</sequence>
<feature type="region of interest" description="Disordered" evidence="1">
    <location>
        <begin position="987"/>
        <end position="1076"/>
    </location>
</feature>
<feature type="compositionally biased region" description="Basic and acidic residues" evidence="1">
    <location>
        <begin position="657"/>
        <end position="669"/>
    </location>
</feature>
<proteinExistence type="predicted"/>
<evidence type="ECO:0000313" key="3">
    <source>
        <dbReference type="EMBL" id="TIA90435.1"/>
    </source>
</evidence>
<feature type="region of interest" description="Disordered" evidence="1">
    <location>
        <begin position="468"/>
        <end position="642"/>
    </location>
</feature>
<feature type="compositionally biased region" description="Polar residues" evidence="1">
    <location>
        <begin position="623"/>
        <end position="642"/>
    </location>
</feature>
<feature type="compositionally biased region" description="Polar residues" evidence="1">
    <location>
        <begin position="840"/>
        <end position="849"/>
    </location>
</feature>
<feature type="compositionally biased region" description="Polar residues" evidence="1">
    <location>
        <begin position="1046"/>
        <end position="1076"/>
    </location>
</feature>
<feature type="compositionally biased region" description="Basic and acidic residues" evidence="1">
    <location>
        <begin position="546"/>
        <end position="555"/>
    </location>
</feature>
<keyword evidence="4" id="KW-1185">Reference proteome</keyword>
<feature type="region of interest" description="Disordered" evidence="1">
    <location>
        <begin position="1"/>
        <end position="23"/>
    </location>
</feature>
<dbReference type="InterPro" id="IPR058155">
    <property type="entry name" value="Skg3/CAF120-like_PH"/>
</dbReference>
<dbReference type="Pfam" id="PF25381">
    <property type="entry name" value="PH_26"/>
    <property type="match status" value="1"/>
</dbReference>
<dbReference type="OrthoDB" id="5563754at2759"/>
<feature type="compositionally biased region" description="Low complexity" evidence="1">
    <location>
        <begin position="670"/>
        <end position="681"/>
    </location>
</feature>
<evidence type="ECO:0000259" key="2">
    <source>
        <dbReference type="Pfam" id="PF25381"/>
    </source>
</evidence>